<dbReference type="CDD" id="cd00038">
    <property type="entry name" value="CAP_ED"/>
    <property type="match status" value="1"/>
</dbReference>
<reference evidence="4" key="1">
    <citation type="journal article" date="2023" name="Commun. Biol.">
        <title>Genome analysis of Parmales, the sister group of diatoms, reveals the evolutionary specialization of diatoms from phago-mixotrophs to photoautotrophs.</title>
        <authorList>
            <person name="Ban H."/>
            <person name="Sato S."/>
            <person name="Yoshikawa S."/>
            <person name="Yamada K."/>
            <person name="Nakamura Y."/>
            <person name="Ichinomiya M."/>
            <person name="Sato N."/>
            <person name="Blanc-Mathieu R."/>
            <person name="Endo H."/>
            <person name="Kuwata A."/>
            <person name="Ogata H."/>
        </authorList>
    </citation>
    <scope>NUCLEOTIDE SEQUENCE [LARGE SCALE GENOMIC DNA]</scope>
    <source>
        <strain evidence="4">NIES 3701</strain>
    </source>
</reference>
<feature type="region of interest" description="Disordered" evidence="1">
    <location>
        <begin position="38"/>
        <end position="58"/>
    </location>
</feature>
<comment type="caution">
    <text evidence="3">The sequence shown here is derived from an EMBL/GenBank/DDBJ whole genome shotgun (WGS) entry which is preliminary data.</text>
</comment>
<dbReference type="InterPro" id="IPR000595">
    <property type="entry name" value="cNMP-bd_dom"/>
</dbReference>
<feature type="region of interest" description="Disordered" evidence="1">
    <location>
        <begin position="1"/>
        <end position="24"/>
    </location>
</feature>
<sequence>MSLPSPPRRSSISSSSRPPPMNANVDYFIRSLSVTVRSHLEDDTQGKTGTKEERRDKREQMVKQLPLGFRSWVVCALRKKAGELKYAFNTWKRKCGMEYMVNVTLVESILSKASQYSAINSSPFSHTEEDLETLHQYVLQNGHSGNLFSKILNLTSRNDSINSLNSLRLVIYKPNTIILMQNRPNPSQNLEASYTVVRGSVNLISLPEVMRDAESVKSVYRMFDEEGVRNPQVSVGVLSEWRMGGDEEVVGGGGSFGEVPQDWVGEYENSFMGVSVGETSCITMDFKCFCHVNKNHGRAEELRQRITFLKNSKLFPNFSHAEVTDLAGKLKKESYSKNEIICQNRTKAQCFYFILTGEVLCQYFPPGFEAQGEEVIHPSHDWNIILKHNSVLGEDVLLGSPIFDVTAVANSETVTVYKVPKVAWEPFKPLMVQERLIGLLYKDKLKTEKPLVTLSKIMTLHKKFTSVRSIISQTRPHRGVVGLHEYNNAESSKKALLSLLEEEETTATGYMSPLNARSRASPTSTPAFNRSPSRSLSSPTNKRKRLRSQNSQVSIFSSAFDDDSVASDSKMTRNPPGEPEHAKLDQHTVVHLGEAQRKALLLADEQRRAMRKEEAVTKNRGFRDRLVSSFRKANEVNNKLQLQFLEKERREERQRLEETVVEVHAALLLAKEGAAAHNQEKIDPGAELKKVVGSILFGEESEDVAMTPAQKKKLNGRMAQLKAMSTFGAGTFKRRVTEAKARQKPKKKSWNKEQNRLQEIKDKREARIGQIRSLLDLCDDAASNKDLSSTAAGDGDGKLSFAEEEQLMEKAQRLLSKIESVGGRVSPKLTPPDKIVTAGDDDDNDNDEANEDTAPASTPAPAAPPPATPATPTPAPADNEADEVKMVKMGAKKGWGTIKKVTTTHLDKQKEGSSAGVKKMLMSTVRAVGTEDVAKKESEADMLSKLNSGKIADDDKPSIDIKKVVKLHQSIPNTRYFKAAAKLEKRKNPFLDFDAVLSLSALTLQNESLDPSMRLASGLKEFTHATSTLSPREATNKQSLRDVTSILASASDPLCGRTLDPVQEWQVYHVQKVLQYKESMKSLPNLNGVKGKCKTRSREVPKLITM</sequence>
<protein>
    <recommendedName>
        <fullName evidence="2">Cyclic nucleotide-binding domain-containing protein</fullName>
    </recommendedName>
</protein>
<feature type="compositionally biased region" description="Pro residues" evidence="1">
    <location>
        <begin position="861"/>
        <end position="875"/>
    </location>
</feature>
<dbReference type="EMBL" id="BRXY01000025">
    <property type="protein sequence ID" value="GMH54194.1"/>
    <property type="molecule type" value="Genomic_DNA"/>
</dbReference>
<evidence type="ECO:0000313" key="3">
    <source>
        <dbReference type="EMBL" id="GMH54194.1"/>
    </source>
</evidence>
<dbReference type="Proteomes" id="UP001165085">
    <property type="component" value="Unassembled WGS sequence"/>
</dbReference>
<dbReference type="PANTHER" id="PTHR23011">
    <property type="entry name" value="CYCLIC NUCLEOTIDE-BINDING DOMAIN CONTAINING PROTEIN"/>
    <property type="match status" value="1"/>
</dbReference>
<feature type="domain" description="Cyclic nucleotide-binding" evidence="2">
    <location>
        <begin position="314"/>
        <end position="359"/>
    </location>
</feature>
<dbReference type="PROSITE" id="PS50042">
    <property type="entry name" value="CNMP_BINDING_3"/>
    <property type="match status" value="1"/>
</dbReference>
<gene>
    <name evidence="3" type="ORF">TrST_g8866</name>
</gene>
<feature type="compositionally biased region" description="Acidic residues" evidence="1">
    <location>
        <begin position="839"/>
        <end position="851"/>
    </location>
</feature>
<dbReference type="OrthoDB" id="10380457at2759"/>
<evidence type="ECO:0000256" key="1">
    <source>
        <dbReference type="SAM" id="MobiDB-lite"/>
    </source>
</evidence>
<feature type="compositionally biased region" description="Polar residues" evidence="1">
    <location>
        <begin position="518"/>
        <end position="540"/>
    </location>
</feature>
<evidence type="ECO:0000259" key="2">
    <source>
        <dbReference type="PROSITE" id="PS50042"/>
    </source>
</evidence>
<dbReference type="AlphaFoldDB" id="A0A9W6ZGV2"/>
<accession>A0A9W6ZGV2</accession>
<dbReference type="InterPro" id="IPR018490">
    <property type="entry name" value="cNMP-bd_dom_sf"/>
</dbReference>
<name>A0A9W6ZGV2_9STRA</name>
<keyword evidence="4" id="KW-1185">Reference proteome</keyword>
<dbReference type="SUPFAM" id="SSF51206">
    <property type="entry name" value="cAMP-binding domain-like"/>
    <property type="match status" value="1"/>
</dbReference>
<organism evidence="3 4">
    <name type="scientific">Triparma strigata</name>
    <dbReference type="NCBI Taxonomy" id="1606541"/>
    <lineage>
        <taxon>Eukaryota</taxon>
        <taxon>Sar</taxon>
        <taxon>Stramenopiles</taxon>
        <taxon>Ochrophyta</taxon>
        <taxon>Bolidophyceae</taxon>
        <taxon>Parmales</taxon>
        <taxon>Triparmaceae</taxon>
        <taxon>Triparma</taxon>
    </lineage>
</organism>
<dbReference type="PANTHER" id="PTHR23011:SF28">
    <property type="entry name" value="CYCLIC NUCLEOTIDE-BINDING DOMAIN CONTAINING PROTEIN"/>
    <property type="match status" value="1"/>
</dbReference>
<feature type="region of interest" description="Disordered" evidence="1">
    <location>
        <begin position="507"/>
        <end position="586"/>
    </location>
</feature>
<dbReference type="InterPro" id="IPR014710">
    <property type="entry name" value="RmlC-like_jellyroll"/>
</dbReference>
<evidence type="ECO:0000313" key="4">
    <source>
        <dbReference type="Proteomes" id="UP001165085"/>
    </source>
</evidence>
<proteinExistence type="predicted"/>
<dbReference type="Gene3D" id="2.60.120.10">
    <property type="entry name" value="Jelly Rolls"/>
    <property type="match status" value="1"/>
</dbReference>
<feature type="region of interest" description="Disordered" evidence="1">
    <location>
        <begin position="823"/>
        <end position="879"/>
    </location>
</feature>